<comment type="caution">
    <text evidence="3">The sequence shown here is derived from an EMBL/GenBank/DDBJ whole genome shotgun (WGS) entry which is preliminary data.</text>
</comment>
<feature type="signal peptide" evidence="2">
    <location>
        <begin position="1"/>
        <end position="23"/>
    </location>
</feature>
<dbReference type="PANTHER" id="PTHR11567:SF135">
    <property type="entry name" value="GLUCOSE-1-PHOSPHATASE"/>
    <property type="match status" value="1"/>
</dbReference>
<dbReference type="Pfam" id="PF00328">
    <property type="entry name" value="His_Phos_2"/>
    <property type="match status" value="1"/>
</dbReference>
<evidence type="ECO:0000256" key="2">
    <source>
        <dbReference type="SAM" id="SignalP"/>
    </source>
</evidence>
<evidence type="ECO:0000313" key="3">
    <source>
        <dbReference type="EMBL" id="KGF53047.1"/>
    </source>
</evidence>
<dbReference type="Gene3D" id="3.40.50.1240">
    <property type="entry name" value="Phosphoglycerate mutase-like"/>
    <property type="match status" value="2"/>
</dbReference>
<evidence type="ECO:0000256" key="1">
    <source>
        <dbReference type="ARBA" id="ARBA00005375"/>
    </source>
</evidence>
<accession>A0A096CDN5</accession>
<dbReference type="RefSeq" id="WP_008448734.1">
    <property type="nucleotide sequence ID" value="NZ_JRNU01000003.1"/>
</dbReference>
<dbReference type="CDD" id="cd07061">
    <property type="entry name" value="HP_HAP_like"/>
    <property type="match status" value="1"/>
</dbReference>
<dbReference type="GO" id="GO:0050308">
    <property type="term" value="F:sugar-phosphatase activity"/>
    <property type="evidence" value="ECO:0007669"/>
    <property type="project" value="TreeGrafter"/>
</dbReference>
<dbReference type="InterPro" id="IPR000560">
    <property type="entry name" value="His_Pase_clade-2"/>
</dbReference>
<dbReference type="EMBL" id="JRNU01000003">
    <property type="protein sequence ID" value="KGF53047.1"/>
    <property type="molecule type" value="Genomic_DNA"/>
</dbReference>
<name>A0A096CDN5_9BACT</name>
<feature type="chain" id="PRO_5001925294" evidence="2">
    <location>
        <begin position="24"/>
        <end position="429"/>
    </location>
</feature>
<gene>
    <name evidence="3" type="ORF">HMPREF9302_01390</name>
</gene>
<reference evidence="3 4" key="1">
    <citation type="submission" date="2014-07" db="EMBL/GenBank/DDBJ databases">
        <authorList>
            <person name="McCorrison J."/>
            <person name="Sanka R."/>
            <person name="Torralba M."/>
            <person name="Gillis M."/>
            <person name="Haft D.H."/>
            <person name="Methe B."/>
            <person name="Sutton G."/>
            <person name="Nelson K.E."/>
        </authorList>
    </citation>
    <scope>NUCLEOTIDE SEQUENCE [LARGE SCALE GENOMIC DNA]</scope>
    <source>
        <strain evidence="3 4">DNF00058</strain>
    </source>
</reference>
<evidence type="ECO:0000313" key="4">
    <source>
        <dbReference type="Proteomes" id="UP000029614"/>
    </source>
</evidence>
<dbReference type="GO" id="GO:0030288">
    <property type="term" value="C:outer membrane-bounded periplasmic space"/>
    <property type="evidence" value="ECO:0007669"/>
    <property type="project" value="TreeGrafter"/>
</dbReference>
<dbReference type="SUPFAM" id="SSF53254">
    <property type="entry name" value="Phosphoglycerate mutase-like"/>
    <property type="match status" value="1"/>
</dbReference>
<dbReference type="OrthoDB" id="395886at2"/>
<dbReference type="Proteomes" id="UP000029614">
    <property type="component" value="Unassembled WGS sequence"/>
</dbReference>
<keyword evidence="4" id="KW-1185">Reference proteome</keyword>
<sequence length="429" mass="48316">MKKLNSFLLLLALSLLCPSISLAQLQRTQDFKSRYQLKEVVILSRHNIRSPLSTNGSTLSKMTPHQWTNWTSAASELTLRGGVLETEMGQFFRKWTVETGLFKENHVPTIDEVNLYANSMQRCIATAQYFSSGFMPVANLSVNHRFVPSKMDPIFNPRLTKTSDAFRMQAMKQINAMGGKEGLVGINKQLKESYALIAKVLDMKQSEYYKKGEIKDFTYDDTKITLDLNKEPGMKGSLKNANSASDAFILQYYEEPDAMKAAFGHKISREDWTKIAKIKDVYGDVLFTAPIVAANVAHPLLQYMFDELNSVGRKFTFLCGHDSNIASVNAALGVEEYSLPNSIEKKTPIGSKLVFEKWVDATGKAYIAVNIVYQSTDQLQKMSLLDLQHAPQVFSLKLKGISQNADGLYSFEDVNNRFKEALRAYDDIK</sequence>
<dbReference type="InterPro" id="IPR050645">
    <property type="entry name" value="Histidine_acid_phosphatase"/>
</dbReference>
<organism evidence="3 4">
    <name type="scientific">Prevotella amnii DNF00058</name>
    <dbReference type="NCBI Taxonomy" id="1401066"/>
    <lineage>
        <taxon>Bacteria</taxon>
        <taxon>Pseudomonadati</taxon>
        <taxon>Bacteroidota</taxon>
        <taxon>Bacteroidia</taxon>
        <taxon>Bacteroidales</taxon>
        <taxon>Prevotellaceae</taxon>
        <taxon>Prevotella</taxon>
    </lineage>
</organism>
<protein>
    <submittedName>
        <fullName evidence="3">Glucose-1-phosphatase</fullName>
    </submittedName>
</protein>
<comment type="similarity">
    <text evidence="1">Belongs to the histidine acid phosphatase family.</text>
</comment>
<dbReference type="InterPro" id="IPR029033">
    <property type="entry name" value="His_PPase_superfam"/>
</dbReference>
<keyword evidence="2" id="KW-0732">Signal</keyword>
<dbReference type="PROSITE" id="PS00778">
    <property type="entry name" value="HIS_ACID_PHOSPHAT_2"/>
    <property type="match status" value="1"/>
</dbReference>
<proteinExistence type="inferred from homology"/>
<dbReference type="PROSITE" id="PS00616">
    <property type="entry name" value="HIS_ACID_PHOSPHAT_1"/>
    <property type="match status" value="1"/>
</dbReference>
<dbReference type="PANTHER" id="PTHR11567">
    <property type="entry name" value="ACID PHOSPHATASE-RELATED"/>
    <property type="match status" value="1"/>
</dbReference>
<dbReference type="InterPro" id="IPR033379">
    <property type="entry name" value="Acid_Pase_AS"/>
</dbReference>
<dbReference type="AlphaFoldDB" id="A0A096CDN5"/>